<accession>A0A2N9J229</accession>
<dbReference type="SMART" id="SM00575">
    <property type="entry name" value="ZnF_PMZ"/>
    <property type="match status" value="1"/>
</dbReference>
<dbReference type="PROSITE" id="PS50966">
    <property type="entry name" value="ZF_SWIM"/>
    <property type="match status" value="1"/>
</dbReference>
<evidence type="ECO:0000313" key="7">
    <source>
        <dbReference type="EMBL" id="SPD31587.1"/>
    </source>
</evidence>
<evidence type="ECO:0000256" key="2">
    <source>
        <dbReference type="ARBA" id="ARBA00022771"/>
    </source>
</evidence>
<sequence length="807" mass="90673">MTLDYFTLVLHYNGIMDGHSGRRKYIGGTVLVYDNMEIDLFSVQEIETMCIRLNDDGAGCSGYVDNGIEVGNDVSEEEFNDAHVHADVEELWYAHVEEDVVCQAMNGSDVCEHVNDDDNMFLDSDSDDVPFERLYDVTIHSQSSQIHYPNQPSQPHYPSQPSHQHYPNSPYPIISIDPIDDIPIGSDYGSSDQLNSPNNSDDEPHHIYPDFRATDLDDPVFTVGMYFRDNIELKEAVFAYRLKHGFGLRFTKNERWKVRVRCVEGCPWKLFAGRGDDGESFQINSFESVHTCSRAFHSRAVSSRWVAKKYIDHFRINPDMELDELIGKVMKDHEVELSRSKAYRAKQYAKVLIEGSYLEQYRRVRDYCEELMRTNPGTTAKVDVHVPGQQFKRLYVCLDGCKKGFLAGCRPIIGLDACHLKGAVAGQLLAAVGVDGNEGMYPIAYAVAEAESGETWTWFLKNLVGDIGTGWCFVSDQQKGLVPADLMWGAARASTLQEFDAFMREMEAAQFVQESKRRLQKCKAESKGCTPKWGGGNRYEVTSDGKKYIVDIVKKSCACNKWDLTGIPCKHAVRAISYKGHNAEDYVDDYFKKKTYLKVYSHLIQPCNGPDFWPIAAGDPVLPPIHRRQPGRPKRMHRKRDPDEHQNSHKLKRNQNSLKCGQCHQVGHNKRSCKKKQTMPAGVGQTEARAKGRKNVASSNKENGKKRAGSTDVNFMGFKIPAGVVQDETRAKGKKNMASSDKGNGKRGAANTEENSMGFRVPIGMSSQQSNILGSPAAYNSSAPATSFEDTRSRTDIYGVQSSRDKQ</sequence>
<dbReference type="InterPro" id="IPR006564">
    <property type="entry name" value="Znf_PMZ"/>
</dbReference>
<protein>
    <recommendedName>
        <fullName evidence="6">SWIM-type domain-containing protein</fullName>
    </recommendedName>
</protein>
<dbReference type="PANTHER" id="PTHR31973:SF187">
    <property type="entry name" value="MUTATOR TRANSPOSASE MUDRA PROTEIN"/>
    <property type="match status" value="1"/>
</dbReference>
<dbReference type="Pfam" id="PF03108">
    <property type="entry name" value="DBD_Tnp_Mut"/>
    <property type="match status" value="1"/>
</dbReference>
<evidence type="ECO:0000256" key="4">
    <source>
        <dbReference type="PROSITE-ProRule" id="PRU00325"/>
    </source>
</evidence>
<dbReference type="Pfam" id="PF10551">
    <property type="entry name" value="MULE"/>
    <property type="match status" value="1"/>
</dbReference>
<reference evidence="7" key="1">
    <citation type="submission" date="2018-02" db="EMBL/GenBank/DDBJ databases">
        <authorList>
            <person name="Cohen D.B."/>
            <person name="Kent A.D."/>
        </authorList>
    </citation>
    <scope>NUCLEOTIDE SEQUENCE</scope>
</reference>
<dbReference type="AlphaFoldDB" id="A0A2N9J229"/>
<keyword evidence="1" id="KW-0479">Metal-binding</keyword>
<dbReference type="GO" id="GO:0008270">
    <property type="term" value="F:zinc ion binding"/>
    <property type="evidence" value="ECO:0007669"/>
    <property type="project" value="UniProtKB-KW"/>
</dbReference>
<feature type="region of interest" description="Disordered" evidence="5">
    <location>
        <begin position="726"/>
        <end position="807"/>
    </location>
</feature>
<organism evidence="7">
    <name type="scientific">Fagus sylvatica</name>
    <name type="common">Beechnut</name>
    <dbReference type="NCBI Taxonomy" id="28930"/>
    <lineage>
        <taxon>Eukaryota</taxon>
        <taxon>Viridiplantae</taxon>
        <taxon>Streptophyta</taxon>
        <taxon>Embryophyta</taxon>
        <taxon>Tracheophyta</taxon>
        <taxon>Spermatophyta</taxon>
        <taxon>Magnoliopsida</taxon>
        <taxon>eudicotyledons</taxon>
        <taxon>Gunneridae</taxon>
        <taxon>Pentapetalae</taxon>
        <taxon>rosids</taxon>
        <taxon>fabids</taxon>
        <taxon>Fagales</taxon>
        <taxon>Fagaceae</taxon>
        <taxon>Fagus</taxon>
    </lineage>
</organism>
<dbReference type="Pfam" id="PF26130">
    <property type="entry name" value="PB1-like"/>
    <property type="match status" value="1"/>
</dbReference>
<proteinExistence type="predicted"/>
<dbReference type="PANTHER" id="PTHR31973">
    <property type="entry name" value="POLYPROTEIN, PUTATIVE-RELATED"/>
    <property type="match status" value="1"/>
</dbReference>
<feature type="region of interest" description="Disordered" evidence="5">
    <location>
        <begin position="185"/>
        <end position="211"/>
    </location>
</feature>
<dbReference type="EMBL" id="OIVN01006369">
    <property type="protein sequence ID" value="SPD31587.1"/>
    <property type="molecule type" value="Genomic_DNA"/>
</dbReference>
<dbReference type="InterPro" id="IPR007527">
    <property type="entry name" value="Znf_SWIM"/>
</dbReference>
<feature type="compositionally biased region" description="Basic and acidic residues" evidence="5">
    <location>
        <begin position="202"/>
        <end position="211"/>
    </location>
</feature>
<feature type="compositionally biased region" description="Basic residues" evidence="5">
    <location>
        <begin position="625"/>
        <end position="639"/>
    </location>
</feature>
<feature type="compositionally biased region" description="Basic residues" evidence="5">
    <location>
        <begin position="667"/>
        <end position="677"/>
    </location>
</feature>
<feature type="region of interest" description="Disordered" evidence="5">
    <location>
        <begin position="623"/>
        <end position="712"/>
    </location>
</feature>
<evidence type="ECO:0000256" key="3">
    <source>
        <dbReference type="ARBA" id="ARBA00022833"/>
    </source>
</evidence>
<evidence type="ECO:0000256" key="1">
    <source>
        <dbReference type="ARBA" id="ARBA00022723"/>
    </source>
</evidence>
<feature type="domain" description="SWIM-type" evidence="6">
    <location>
        <begin position="548"/>
        <end position="580"/>
    </location>
</feature>
<feature type="region of interest" description="Disordered" evidence="5">
    <location>
        <begin position="145"/>
        <end position="170"/>
    </location>
</feature>
<dbReference type="InterPro" id="IPR058594">
    <property type="entry name" value="PB1-like_dom_pln"/>
</dbReference>
<keyword evidence="3" id="KW-0862">Zinc</keyword>
<dbReference type="InterPro" id="IPR018289">
    <property type="entry name" value="MULE_transposase_dom"/>
</dbReference>
<dbReference type="Pfam" id="PF04434">
    <property type="entry name" value="SWIM"/>
    <property type="match status" value="1"/>
</dbReference>
<name>A0A2N9J229_FAGSY</name>
<gene>
    <name evidence="7" type="ORF">FSB_LOCUS59469</name>
</gene>
<feature type="compositionally biased region" description="Polar residues" evidence="5">
    <location>
        <begin position="765"/>
        <end position="785"/>
    </location>
</feature>
<dbReference type="InterPro" id="IPR004332">
    <property type="entry name" value="Transposase_MuDR"/>
</dbReference>
<evidence type="ECO:0000259" key="6">
    <source>
        <dbReference type="PROSITE" id="PS50966"/>
    </source>
</evidence>
<evidence type="ECO:0000256" key="5">
    <source>
        <dbReference type="SAM" id="MobiDB-lite"/>
    </source>
</evidence>
<keyword evidence="2 4" id="KW-0863">Zinc-finger</keyword>
<feature type="compositionally biased region" description="Low complexity" evidence="5">
    <location>
        <begin position="147"/>
        <end position="170"/>
    </location>
</feature>